<evidence type="ECO:0000313" key="2">
    <source>
        <dbReference type="Proteomes" id="UP001190700"/>
    </source>
</evidence>
<dbReference type="AlphaFoldDB" id="A0AAE0GTL9"/>
<comment type="caution">
    <text evidence="1">The sequence shown here is derived from an EMBL/GenBank/DDBJ whole genome shotgun (WGS) entry which is preliminary data.</text>
</comment>
<sequence>MAASGKRSRGSAWRVRVDMRIFPLPNEKRARSYETVVSSRQMLAVGRDPLMVKLDWCWKAPELHPSNLTKAVRAMRDCFPSSVDPDILELKMDPCEHVSDDVLSGLCSRIQLFIRSEPSCHDRMEVKNVSDIIRLIHAKDYEDETVSWKDVIAKSSRVPGAWNALRPGTYQLISLRGVEDCKKSVRDFVESSPRIELEIIASECEEIDSDPKVPRVDDESQ</sequence>
<gene>
    <name evidence="1" type="ORF">CYMTET_8263</name>
</gene>
<reference evidence="1 2" key="1">
    <citation type="journal article" date="2015" name="Genome Biol. Evol.">
        <title>Comparative Genomics of a Bacterivorous Green Alga Reveals Evolutionary Causalities and Consequences of Phago-Mixotrophic Mode of Nutrition.</title>
        <authorList>
            <person name="Burns J.A."/>
            <person name="Paasch A."/>
            <person name="Narechania A."/>
            <person name="Kim E."/>
        </authorList>
    </citation>
    <scope>NUCLEOTIDE SEQUENCE [LARGE SCALE GENOMIC DNA]</scope>
    <source>
        <strain evidence="1 2">PLY_AMNH</strain>
    </source>
</reference>
<protein>
    <submittedName>
        <fullName evidence="1">Uncharacterized protein</fullName>
    </submittedName>
</protein>
<organism evidence="1 2">
    <name type="scientific">Cymbomonas tetramitiformis</name>
    <dbReference type="NCBI Taxonomy" id="36881"/>
    <lineage>
        <taxon>Eukaryota</taxon>
        <taxon>Viridiplantae</taxon>
        <taxon>Chlorophyta</taxon>
        <taxon>Pyramimonadophyceae</taxon>
        <taxon>Pyramimonadales</taxon>
        <taxon>Pyramimonadaceae</taxon>
        <taxon>Cymbomonas</taxon>
    </lineage>
</organism>
<dbReference type="Proteomes" id="UP001190700">
    <property type="component" value="Unassembled WGS sequence"/>
</dbReference>
<keyword evidence="2" id="KW-1185">Reference proteome</keyword>
<evidence type="ECO:0000313" key="1">
    <source>
        <dbReference type="EMBL" id="KAK3284077.1"/>
    </source>
</evidence>
<dbReference type="EMBL" id="LGRX02002517">
    <property type="protein sequence ID" value="KAK3284077.1"/>
    <property type="molecule type" value="Genomic_DNA"/>
</dbReference>
<proteinExistence type="predicted"/>
<name>A0AAE0GTL9_9CHLO</name>
<accession>A0AAE0GTL9</accession>